<organism evidence="2 3">
    <name type="scientific">Ornithinimicrobium ciconiae</name>
    <dbReference type="NCBI Taxonomy" id="2594265"/>
    <lineage>
        <taxon>Bacteria</taxon>
        <taxon>Bacillati</taxon>
        <taxon>Actinomycetota</taxon>
        <taxon>Actinomycetes</taxon>
        <taxon>Micrococcales</taxon>
        <taxon>Ornithinimicrobiaceae</taxon>
        <taxon>Ornithinimicrobium</taxon>
    </lineage>
</organism>
<feature type="transmembrane region" description="Helical" evidence="1">
    <location>
        <begin position="99"/>
        <end position="117"/>
    </location>
</feature>
<evidence type="ECO:0000313" key="3">
    <source>
        <dbReference type="Proteomes" id="UP000315395"/>
    </source>
</evidence>
<reference evidence="2 3" key="1">
    <citation type="submission" date="2019-07" db="EMBL/GenBank/DDBJ databases">
        <title>complete genome sequencing of Ornithinimicrobium sp. H23M54.</title>
        <authorList>
            <person name="Bae J.-W."/>
            <person name="Lee S.-Y."/>
        </authorList>
    </citation>
    <scope>NUCLEOTIDE SEQUENCE [LARGE SCALE GENOMIC DNA]</scope>
    <source>
        <strain evidence="2 3">H23M54</strain>
    </source>
</reference>
<dbReference type="InterPro" id="IPR009781">
    <property type="entry name" value="DUF1345"/>
</dbReference>
<keyword evidence="1" id="KW-0812">Transmembrane</keyword>
<dbReference type="OrthoDB" id="4312673at2"/>
<dbReference type="Proteomes" id="UP000315395">
    <property type="component" value="Chromosome"/>
</dbReference>
<keyword evidence="1" id="KW-0472">Membrane</keyword>
<keyword evidence="3" id="KW-1185">Reference proteome</keyword>
<dbReference type="KEGG" id="orz:FNH13_15890"/>
<evidence type="ECO:0000313" key="2">
    <source>
        <dbReference type="EMBL" id="QDO89629.1"/>
    </source>
</evidence>
<keyword evidence="1" id="KW-1133">Transmembrane helix</keyword>
<name>A0A516GDM7_9MICO</name>
<evidence type="ECO:0000256" key="1">
    <source>
        <dbReference type="SAM" id="Phobius"/>
    </source>
</evidence>
<accession>A0A516GDM7</accession>
<dbReference type="Pfam" id="PF07077">
    <property type="entry name" value="DUF1345"/>
    <property type="match status" value="1"/>
</dbReference>
<dbReference type="EMBL" id="CP041616">
    <property type="protein sequence ID" value="QDO89629.1"/>
    <property type="molecule type" value="Genomic_DNA"/>
</dbReference>
<feature type="transmembrane region" description="Helical" evidence="1">
    <location>
        <begin position="45"/>
        <end position="67"/>
    </location>
</feature>
<feature type="transmembrane region" description="Helical" evidence="1">
    <location>
        <begin position="15"/>
        <end position="33"/>
    </location>
</feature>
<gene>
    <name evidence="2" type="ORF">FNH13_15890</name>
</gene>
<dbReference type="AlphaFoldDB" id="A0A516GDM7"/>
<feature type="transmembrane region" description="Helical" evidence="1">
    <location>
        <begin position="211"/>
        <end position="229"/>
    </location>
</feature>
<feature type="transmembrane region" description="Helical" evidence="1">
    <location>
        <begin position="129"/>
        <end position="155"/>
    </location>
</feature>
<sequence>MSMPGGWLQEGRRSYASMAVGLIVGVTGALVLQARGEDLGEQLPVVFLLLLASYLVTYVLLTALVFARTPAEHYLQWAQGSRSGNWYDHYIVATHPGPGTAQGVSVIALLLGVFWYPRALSEGVLPPQVAGPIVAVLVVGAWFTVVLTYSVAYLMQDARSGHRELSFPGESERRSWTDYLYLSAGISTSFAATDVSVLTPRMRRTVTGHSILAFGFNTVVLAAVVSLLLR</sequence>
<proteinExistence type="predicted"/>
<protein>
    <submittedName>
        <fullName evidence="2">DUF1345 domain-containing protein</fullName>
    </submittedName>
</protein>